<dbReference type="PATRIC" id="fig|742817.3.peg.924"/>
<dbReference type="PROSITE" id="PS50850">
    <property type="entry name" value="MFS"/>
    <property type="match status" value="1"/>
</dbReference>
<dbReference type="Gene3D" id="1.20.1250.20">
    <property type="entry name" value="MFS general substrate transporter like domains"/>
    <property type="match status" value="2"/>
</dbReference>
<evidence type="ECO:0000256" key="5">
    <source>
        <dbReference type="ARBA" id="ARBA00023136"/>
    </source>
</evidence>
<keyword evidence="5 6" id="KW-0472">Membrane</keyword>
<dbReference type="HOGENOM" id="CLU_001265_61_2_10"/>
<dbReference type="InterPro" id="IPR036259">
    <property type="entry name" value="MFS_trans_sf"/>
</dbReference>
<evidence type="ECO:0000256" key="2">
    <source>
        <dbReference type="ARBA" id="ARBA00022475"/>
    </source>
</evidence>
<keyword evidence="9" id="KW-1185">Reference proteome</keyword>
<gene>
    <name evidence="8" type="ORF">HMPREF9449_00867</name>
</gene>
<evidence type="ECO:0000259" key="7">
    <source>
        <dbReference type="PROSITE" id="PS50850"/>
    </source>
</evidence>
<dbReference type="EMBL" id="ADMC01000014">
    <property type="protein sequence ID" value="EHP49349.1"/>
    <property type="molecule type" value="Genomic_DNA"/>
</dbReference>
<evidence type="ECO:0000313" key="9">
    <source>
        <dbReference type="Proteomes" id="UP000004892"/>
    </source>
</evidence>
<evidence type="ECO:0000256" key="1">
    <source>
        <dbReference type="ARBA" id="ARBA00004651"/>
    </source>
</evidence>
<feature type="transmembrane region" description="Helical" evidence="6">
    <location>
        <begin position="148"/>
        <end position="172"/>
    </location>
</feature>
<dbReference type="InterPro" id="IPR020846">
    <property type="entry name" value="MFS_dom"/>
</dbReference>
<feature type="transmembrane region" description="Helical" evidence="6">
    <location>
        <begin position="287"/>
        <end position="309"/>
    </location>
</feature>
<evidence type="ECO:0000256" key="6">
    <source>
        <dbReference type="SAM" id="Phobius"/>
    </source>
</evidence>
<keyword evidence="3 6" id="KW-0812">Transmembrane</keyword>
<dbReference type="InterPro" id="IPR011701">
    <property type="entry name" value="MFS"/>
</dbReference>
<keyword evidence="2" id="KW-1003">Cell membrane</keyword>
<reference evidence="8 9" key="1">
    <citation type="submission" date="2012-01" db="EMBL/GenBank/DDBJ databases">
        <title>The Genome Sequence of Odoribacter laneus YIT 12061.</title>
        <authorList>
            <consortium name="The Broad Institute Genome Sequencing Platform"/>
            <person name="Earl A."/>
            <person name="Ward D."/>
            <person name="Feldgarden M."/>
            <person name="Gevers D."/>
            <person name="Morotomi M."/>
            <person name="Young S.K."/>
            <person name="Zeng Q."/>
            <person name="Gargeya S."/>
            <person name="Fitzgerald M."/>
            <person name="Haas B."/>
            <person name="Abouelleil A."/>
            <person name="Alvarado L."/>
            <person name="Arachchi H.M."/>
            <person name="Berlin A."/>
            <person name="Chapman S.B."/>
            <person name="Gearin G."/>
            <person name="Goldberg J."/>
            <person name="Griggs A."/>
            <person name="Gujja S."/>
            <person name="Hansen M."/>
            <person name="Heiman D."/>
            <person name="Howarth C."/>
            <person name="Larimer J."/>
            <person name="Lui A."/>
            <person name="MacDonald P.J.P."/>
            <person name="McCowen C."/>
            <person name="Montmayeur A."/>
            <person name="Murphy C."/>
            <person name="Neiman D."/>
            <person name="Pearson M."/>
            <person name="Priest M."/>
            <person name="Roberts A."/>
            <person name="Saif S."/>
            <person name="Shea T."/>
            <person name="Sisk P."/>
            <person name="Stolte C."/>
            <person name="Sykes S."/>
            <person name="Wortman J."/>
            <person name="Nusbaum C."/>
            <person name="Birren B."/>
        </authorList>
    </citation>
    <scope>NUCLEOTIDE SEQUENCE [LARGE SCALE GENOMIC DNA]</scope>
    <source>
        <strain evidence="8 9">YIT 12061</strain>
    </source>
</reference>
<feature type="transmembrane region" description="Helical" evidence="6">
    <location>
        <begin position="193"/>
        <end position="216"/>
    </location>
</feature>
<dbReference type="CDD" id="cd17324">
    <property type="entry name" value="MFS_NepI_like"/>
    <property type="match status" value="1"/>
</dbReference>
<protein>
    <recommendedName>
        <fullName evidence="7">Major facilitator superfamily (MFS) profile domain-containing protein</fullName>
    </recommendedName>
</protein>
<feature type="transmembrane region" description="Helical" evidence="6">
    <location>
        <begin position="35"/>
        <end position="56"/>
    </location>
</feature>
<feature type="transmembrane region" description="Helical" evidence="6">
    <location>
        <begin position="228"/>
        <end position="248"/>
    </location>
</feature>
<feature type="transmembrane region" description="Helical" evidence="6">
    <location>
        <begin position="321"/>
        <end position="344"/>
    </location>
</feature>
<dbReference type="GO" id="GO:0005886">
    <property type="term" value="C:plasma membrane"/>
    <property type="evidence" value="ECO:0007669"/>
    <property type="project" value="UniProtKB-SubCell"/>
</dbReference>
<accession>H1DF31</accession>
<dbReference type="SUPFAM" id="SSF103473">
    <property type="entry name" value="MFS general substrate transporter"/>
    <property type="match status" value="1"/>
</dbReference>
<dbReference type="PANTHER" id="PTHR43124">
    <property type="entry name" value="PURINE EFFLUX PUMP PBUE"/>
    <property type="match status" value="1"/>
</dbReference>
<dbReference type="eggNOG" id="COG2814">
    <property type="taxonomic scope" value="Bacteria"/>
</dbReference>
<keyword evidence="4 6" id="KW-1133">Transmembrane helix</keyword>
<feature type="transmembrane region" description="Helical" evidence="6">
    <location>
        <begin position="260"/>
        <end position="281"/>
    </location>
</feature>
<comment type="caution">
    <text evidence="8">The sequence shown here is derived from an EMBL/GenBank/DDBJ whole genome shotgun (WGS) entry which is preliminary data.</text>
</comment>
<feature type="transmembrane region" description="Helical" evidence="6">
    <location>
        <begin position="63"/>
        <end position="83"/>
    </location>
</feature>
<dbReference type="InterPro" id="IPR050189">
    <property type="entry name" value="MFS_Efflux_Transporters"/>
</dbReference>
<dbReference type="PANTHER" id="PTHR43124:SF6">
    <property type="entry name" value="TRANSPORTER ARAJ-RELATED"/>
    <property type="match status" value="1"/>
</dbReference>
<organism evidence="8 9">
    <name type="scientific">Odoribacter laneus YIT 12061</name>
    <dbReference type="NCBI Taxonomy" id="742817"/>
    <lineage>
        <taxon>Bacteria</taxon>
        <taxon>Pseudomonadati</taxon>
        <taxon>Bacteroidota</taxon>
        <taxon>Bacteroidia</taxon>
        <taxon>Bacteroidales</taxon>
        <taxon>Odoribacteraceae</taxon>
        <taxon>Odoribacter</taxon>
    </lineage>
</organism>
<feature type="transmembrane region" description="Helical" evidence="6">
    <location>
        <begin position="122"/>
        <end position="142"/>
    </location>
</feature>
<evidence type="ECO:0000256" key="3">
    <source>
        <dbReference type="ARBA" id="ARBA00022692"/>
    </source>
</evidence>
<name>H1DF31_9BACT</name>
<dbReference type="GO" id="GO:0022857">
    <property type="term" value="F:transmembrane transporter activity"/>
    <property type="evidence" value="ECO:0007669"/>
    <property type="project" value="InterPro"/>
</dbReference>
<sequence>MAMAFGTFGLGIAEFAMMGILGSIAQDLQISITQAGHLISAYALGVCVGSPALLLVRKFPLKRILLLLSVVILAGNLCAAVAPNFTMLLIARFLSGFPHGAYFGVASIIAQRLAPEGKATQAVSIMMAGMTVATVFGVPLGTALSNAISWRLTFVLVSCWSIISLYGIWRWVPRMDALPDTGFKGQFRFMKSPAPWLIVFGTLIGGGGVYCWYSYINPLLTNVSGFSVSSLSWLMVLAGLGMVAGNLIGGRLADKYPAGLVAAVVQSCMVVTLLSIFFFASVPWLSVLLMMIGTAGLFGVGSPLQYLIVRFSKGGEMLGAASIQIAFNVGNALAAWCGGLALQAGWNDRYPALVGVPLAFIGCMLLFTLHYKYERQLSKQTE</sequence>
<dbReference type="AlphaFoldDB" id="H1DF31"/>
<evidence type="ECO:0000256" key="4">
    <source>
        <dbReference type="ARBA" id="ARBA00022989"/>
    </source>
</evidence>
<dbReference type="STRING" id="742817.HMPREF9449_00867"/>
<dbReference type="Pfam" id="PF07690">
    <property type="entry name" value="MFS_1"/>
    <property type="match status" value="1"/>
</dbReference>
<proteinExistence type="predicted"/>
<comment type="subcellular location">
    <subcellularLocation>
        <location evidence="1">Cell membrane</location>
        <topology evidence="1">Multi-pass membrane protein</topology>
    </subcellularLocation>
</comment>
<evidence type="ECO:0000313" key="8">
    <source>
        <dbReference type="EMBL" id="EHP49349.1"/>
    </source>
</evidence>
<dbReference type="Proteomes" id="UP000004892">
    <property type="component" value="Unassembled WGS sequence"/>
</dbReference>
<feature type="transmembrane region" description="Helical" evidence="6">
    <location>
        <begin position="350"/>
        <end position="369"/>
    </location>
</feature>
<feature type="domain" description="Major facilitator superfamily (MFS) profile" evidence="7">
    <location>
        <begin position="1"/>
        <end position="374"/>
    </location>
</feature>
<feature type="transmembrane region" description="Helical" evidence="6">
    <location>
        <begin position="89"/>
        <end position="110"/>
    </location>
</feature>